<dbReference type="InterPro" id="IPR029058">
    <property type="entry name" value="AB_hydrolase_fold"/>
</dbReference>
<comment type="caution">
    <text evidence="2">The sequence shown here is derived from an EMBL/GenBank/DDBJ whole genome shotgun (WGS) entry which is preliminary data.</text>
</comment>
<evidence type="ECO:0000259" key="1">
    <source>
        <dbReference type="Pfam" id="PF00561"/>
    </source>
</evidence>
<protein>
    <submittedName>
        <fullName evidence="2">Alpha/beta fold hydrolase</fullName>
    </submittedName>
</protein>
<reference evidence="3" key="1">
    <citation type="journal article" date="2019" name="Int. J. Syst. Evol. Microbiol.">
        <title>The Global Catalogue of Microorganisms (GCM) 10K type strain sequencing project: providing services to taxonomists for standard genome sequencing and annotation.</title>
        <authorList>
            <consortium name="The Broad Institute Genomics Platform"/>
            <consortium name="The Broad Institute Genome Sequencing Center for Infectious Disease"/>
            <person name="Wu L."/>
            <person name="Ma J."/>
        </authorList>
    </citation>
    <scope>NUCLEOTIDE SEQUENCE [LARGE SCALE GENOMIC DNA]</scope>
    <source>
        <strain evidence="3">JCM 18304</strain>
    </source>
</reference>
<dbReference type="PANTHER" id="PTHR43798:SF27">
    <property type="entry name" value="HYDROLASE ALPHA_BETA HYDROLASE FOLD FAMILY"/>
    <property type="match status" value="1"/>
</dbReference>
<feature type="domain" description="AB hydrolase-1" evidence="1">
    <location>
        <begin position="30"/>
        <end position="137"/>
    </location>
</feature>
<evidence type="ECO:0000313" key="2">
    <source>
        <dbReference type="EMBL" id="GAA5201113.1"/>
    </source>
</evidence>
<gene>
    <name evidence="2" type="ORF">GCM10023322_80460</name>
</gene>
<dbReference type="Proteomes" id="UP001501570">
    <property type="component" value="Unassembled WGS sequence"/>
</dbReference>
<dbReference type="PRINTS" id="PR00412">
    <property type="entry name" value="EPOXHYDRLASE"/>
</dbReference>
<dbReference type="RefSeq" id="WP_345638880.1">
    <property type="nucleotide sequence ID" value="NZ_BAABJQ010000048.1"/>
</dbReference>
<accession>A0ABP9SUX1</accession>
<name>A0ABP9SUX1_9ACTN</name>
<evidence type="ECO:0000313" key="3">
    <source>
        <dbReference type="Proteomes" id="UP001501570"/>
    </source>
</evidence>
<dbReference type="InterPro" id="IPR000639">
    <property type="entry name" value="Epox_hydrolase-like"/>
</dbReference>
<sequence length="308" mass="32616">MTDSLTTEDLLLTTPEVPIAARDFGGEGRPLLLLHGGGGNLATMTTLAAALRPGFRVVAVDLRGHGRSGDGPWSWDAVLADLAAACDELGLVRPAVAGMSLGGMLAALWAHRHPECPGAVSLDGNPPPSRADQLSGMPAAEAEAELHRLRELFTGMATAMARPMAPEQVDAAIESARAAARGHGGAADDWVEGFRRGLVQRDDGTALLRPDPTLTEQLRVAMESLDLIPAYRQTRCPLLLVLATEDLPEQRPFHELYAAFRRGVAERIASVADNPCLRVVPLAGASHAMVAERPGEIAALITDFLGER</sequence>
<dbReference type="InterPro" id="IPR000073">
    <property type="entry name" value="AB_hydrolase_1"/>
</dbReference>
<dbReference type="EMBL" id="BAABJQ010000048">
    <property type="protein sequence ID" value="GAA5201113.1"/>
    <property type="molecule type" value="Genomic_DNA"/>
</dbReference>
<organism evidence="2 3">
    <name type="scientific">Rugosimonospora acidiphila</name>
    <dbReference type="NCBI Taxonomy" id="556531"/>
    <lineage>
        <taxon>Bacteria</taxon>
        <taxon>Bacillati</taxon>
        <taxon>Actinomycetota</taxon>
        <taxon>Actinomycetes</taxon>
        <taxon>Micromonosporales</taxon>
        <taxon>Micromonosporaceae</taxon>
        <taxon>Rugosimonospora</taxon>
    </lineage>
</organism>
<dbReference type="InterPro" id="IPR050266">
    <property type="entry name" value="AB_hydrolase_sf"/>
</dbReference>
<dbReference type="GO" id="GO:0016787">
    <property type="term" value="F:hydrolase activity"/>
    <property type="evidence" value="ECO:0007669"/>
    <property type="project" value="UniProtKB-KW"/>
</dbReference>
<keyword evidence="2" id="KW-0378">Hydrolase</keyword>
<dbReference type="PANTHER" id="PTHR43798">
    <property type="entry name" value="MONOACYLGLYCEROL LIPASE"/>
    <property type="match status" value="1"/>
</dbReference>
<keyword evidence="3" id="KW-1185">Reference proteome</keyword>
<proteinExistence type="predicted"/>
<dbReference type="Gene3D" id="3.40.50.1820">
    <property type="entry name" value="alpha/beta hydrolase"/>
    <property type="match status" value="1"/>
</dbReference>
<dbReference type="Pfam" id="PF00561">
    <property type="entry name" value="Abhydrolase_1"/>
    <property type="match status" value="1"/>
</dbReference>
<dbReference type="SUPFAM" id="SSF53474">
    <property type="entry name" value="alpha/beta-Hydrolases"/>
    <property type="match status" value="1"/>
</dbReference>